<keyword evidence="6" id="KW-0560">Oxidoreductase</keyword>
<evidence type="ECO:0000256" key="10">
    <source>
        <dbReference type="PIRSR" id="PIRSR602401-1"/>
    </source>
</evidence>
<keyword evidence="12" id="KW-0808">Transferase</keyword>
<keyword evidence="11" id="KW-0732">Signal</keyword>
<dbReference type="STRING" id="35525.A0A164QAN0"/>
<dbReference type="Pfam" id="PF00067">
    <property type="entry name" value="p450"/>
    <property type="match status" value="3"/>
</dbReference>
<evidence type="ECO:0000256" key="8">
    <source>
        <dbReference type="ARBA" id="ARBA00023033"/>
    </source>
</evidence>
<evidence type="ECO:0000256" key="3">
    <source>
        <dbReference type="ARBA" id="ARBA00010617"/>
    </source>
</evidence>
<evidence type="ECO:0000256" key="11">
    <source>
        <dbReference type="SAM" id="SignalP"/>
    </source>
</evidence>
<dbReference type="Gene3D" id="1.10.630.10">
    <property type="entry name" value="Cytochrome P450"/>
    <property type="match status" value="3"/>
</dbReference>
<feature type="chain" id="PRO_5007852499" evidence="11">
    <location>
        <begin position="19"/>
        <end position="1531"/>
    </location>
</feature>
<dbReference type="InterPro" id="IPR002401">
    <property type="entry name" value="Cyt_P450_E_grp-I"/>
</dbReference>
<dbReference type="PANTHER" id="PTHR24300:SF376">
    <property type="entry name" value="CYTOCHROME P450 15A1"/>
    <property type="match status" value="1"/>
</dbReference>
<keyword evidence="9" id="KW-0472">Membrane</keyword>
<dbReference type="EMBL" id="LRGB01002451">
    <property type="protein sequence ID" value="KZS07586.1"/>
    <property type="molecule type" value="Genomic_DNA"/>
</dbReference>
<comment type="subcellular location">
    <subcellularLocation>
        <location evidence="2">Membrane</location>
    </subcellularLocation>
</comment>
<reference evidence="12 13" key="1">
    <citation type="submission" date="2016-03" db="EMBL/GenBank/DDBJ databases">
        <title>EvidentialGene: Evidence-directed Construction of Genes on Genomes.</title>
        <authorList>
            <person name="Gilbert D.G."/>
            <person name="Choi J.-H."/>
            <person name="Mockaitis K."/>
            <person name="Colbourne J."/>
            <person name="Pfrender M."/>
        </authorList>
    </citation>
    <scope>NUCLEOTIDE SEQUENCE [LARGE SCALE GENOMIC DNA]</scope>
    <source>
        <strain evidence="12 13">Xinb3</strain>
        <tissue evidence="12">Complete organism</tissue>
    </source>
</reference>
<keyword evidence="13" id="KW-1185">Reference proteome</keyword>
<keyword evidence="5 10" id="KW-0479">Metal-binding</keyword>
<gene>
    <name evidence="12" type="ORF">APZ42_028687</name>
</gene>
<dbReference type="InterPro" id="IPR001128">
    <property type="entry name" value="Cyt_P450"/>
</dbReference>
<dbReference type="GO" id="GO:0020037">
    <property type="term" value="F:heme binding"/>
    <property type="evidence" value="ECO:0007669"/>
    <property type="project" value="InterPro"/>
</dbReference>
<dbReference type="Proteomes" id="UP000076858">
    <property type="component" value="Unassembled WGS sequence"/>
</dbReference>
<dbReference type="GO" id="GO:0016712">
    <property type="term" value="F:oxidoreductase activity, acting on paired donors, with incorporation or reduction of molecular oxygen, reduced flavin or flavoprotein as one donor, and incorporation of one atom of oxygen"/>
    <property type="evidence" value="ECO:0007669"/>
    <property type="project" value="TreeGrafter"/>
</dbReference>
<dbReference type="PANTHER" id="PTHR24300">
    <property type="entry name" value="CYTOCHROME P450 508A4-RELATED"/>
    <property type="match status" value="1"/>
</dbReference>
<keyword evidence="8" id="KW-0503">Monooxygenase</keyword>
<evidence type="ECO:0000256" key="7">
    <source>
        <dbReference type="ARBA" id="ARBA00023004"/>
    </source>
</evidence>
<dbReference type="GO" id="GO:0008395">
    <property type="term" value="F:steroid hydroxylase activity"/>
    <property type="evidence" value="ECO:0007669"/>
    <property type="project" value="TreeGrafter"/>
</dbReference>
<dbReference type="GO" id="GO:0006805">
    <property type="term" value="P:xenobiotic metabolic process"/>
    <property type="evidence" value="ECO:0007669"/>
    <property type="project" value="TreeGrafter"/>
</dbReference>
<dbReference type="PROSITE" id="PS00086">
    <property type="entry name" value="CYTOCHROME_P450"/>
    <property type="match status" value="3"/>
</dbReference>
<dbReference type="PRINTS" id="PR00385">
    <property type="entry name" value="P450"/>
</dbReference>
<comment type="cofactor">
    <cofactor evidence="1 10">
        <name>heme</name>
        <dbReference type="ChEBI" id="CHEBI:30413"/>
    </cofactor>
</comment>
<evidence type="ECO:0000256" key="9">
    <source>
        <dbReference type="ARBA" id="ARBA00023136"/>
    </source>
</evidence>
<feature type="binding site" description="axial binding residue" evidence="10">
    <location>
        <position position="1476"/>
    </location>
    <ligand>
        <name>heme</name>
        <dbReference type="ChEBI" id="CHEBI:30413"/>
    </ligand>
    <ligandPart>
        <name>Fe</name>
        <dbReference type="ChEBI" id="CHEBI:18248"/>
    </ligandPart>
</feature>
<dbReference type="GO" id="GO:0005737">
    <property type="term" value="C:cytoplasm"/>
    <property type="evidence" value="ECO:0007669"/>
    <property type="project" value="TreeGrafter"/>
</dbReference>
<evidence type="ECO:0000313" key="13">
    <source>
        <dbReference type="Proteomes" id="UP000076858"/>
    </source>
</evidence>
<sequence length="1531" mass="175130">MIFEFCLTIFLVGLTIKATKRPHNFPPGTVEQRQNMETITTQTLKSNYETRRQLSKREKMHSNRLSVHKMIFEIFLTILLVSLIIKATKRPWNFPPGPRGLPLVGYLPFFSSWDPQYPHEAMKKMSEVYGPVVGLFMGPSQTIISVCGHEAVKEALLNDDLNGRPYSAVALARAFGEKLGIMFVAGQFWQEQRRFTMRHLRDLGFGKTSIEDQMMDELGDLIKDIENKSQSDSKRIVDFKGIFQVSVINILWAMIAGERFQRSDPKFQQLLTANELIFRSGNVVRGSIPIPAFVLKHFRFVRDFIGLKTELIEPIQKFIQETIEDHQHRNLTEEDADNFIDVYLKEMNKQKAENPSTNFTNKQLISTITDLFSAGAESTSGSIGFAIIHLIRDQQVQQKMQMELDQVCGEFFPTLNHRSSLPYTEAVLMEAQRCSSIAPLTVPHYAVKDTTIQGYTIPKDSVVMLNLDAVFKNPKYWNEPEVFRPERHLNEDGTKVIKNDHFYPFGLGKRLCLGESLARNTYFLFTAALIKKFRFEPVPNGPLPSLAPTNGFTLGYQGFKAVVTLRSRRKDQKTFPKVKKEVKLLRIKLNTMLNDSFGTEAMKKMGEVYGPVVGTYMGPTQPIISVCGHEAIKEAMLNDDLSGRPELAIMMARTFGEGLGIMFVMGQFWQEQRRFTLRHLRDLRFGKTSIEDQMMEEVGDLIKDIENKSERFQGHDPKFQELLGANELFFRTGKVFQSIFPIPVFLLKRLRFMRKFIGMKGELMEPIQKFIKKTIEDHRHRNMSDDEACDFIDVYLKEMNKQKAENPSTNFTEKQLISTIIDLFGAGAESTSGSIGFALIHLIRDQEVQQKMQMELDQVCGEFFPTLNHRSSLPYTEAVLMEAQRCSTIAPLTPPHYAIKDTKLQGYAIPKGSLLSLNLYAVFQDSKYWKDPEVFRPERHLNDDGTKVIKSEHFNPFGIGKRMCLGESLAKNTYFLFTAALIKKFRFEPVPNEPLPSLDPTNGFTLGYQGFKAVVTPRPQQWIREIHSENRDRMIFELCATILLIGLILKMTKRPHNFPPGPRGLPLVGYLPFFSSWDPQYPHKAMKKISEVYGPVVGLYVGPSRPVISVCSHEAMKEAMLNDDLNGRPDLAVMMARTFGEKLGIMFVMGQFWQEQRRFTMRHLRDLGFGKTSIEDQMMGEVGDLIKDIENKSQSDPERIVDLKGIFQVSVINILWAMVAGERFQRHDSKFQELLRANELFFRTGKIFRGSMPVPAFLLKRFRFIREFIGVKAELIEPIQKFIKETIEDHQQRNPSDDEAGDFIDVYLKEMKKQKDENPSTNFTEKQLISTIIDLFGAGAESTSGSIGFAIIHLVRDQQVQQKMQMELDQVCGEFFPTINHRSSLPYTEAVLMEAQRCSTIAPLTPPHYAIKDTKLQGYTIPQGSLVSLNLHAVFQDSKYWKDPEVFRPERHLNDDGSKVIKSDHFYPFGLGKRMCLGESLAKNTYFLFTAALIKKFRFDPVPDEPLPSLDPTNGFTLGYQGFKAVVTPRS</sequence>
<comment type="caution">
    <text evidence="12">The sequence shown here is derived from an EMBL/GenBank/DDBJ whole genome shotgun (WGS) entry which is preliminary data.</text>
</comment>
<dbReference type="InterPro" id="IPR050182">
    <property type="entry name" value="Cytochrome_P450_fam2"/>
</dbReference>
<evidence type="ECO:0000256" key="5">
    <source>
        <dbReference type="ARBA" id="ARBA00022723"/>
    </source>
</evidence>
<keyword evidence="7 10" id="KW-0408">Iron</keyword>
<evidence type="ECO:0000313" key="12">
    <source>
        <dbReference type="EMBL" id="KZS07586.1"/>
    </source>
</evidence>
<dbReference type="GO" id="GO:0016020">
    <property type="term" value="C:membrane"/>
    <property type="evidence" value="ECO:0007669"/>
    <property type="project" value="UniProtKB-SubCell"/>
</dbReference>
<dbReference type="GO" id="GO:0006082">
    <property type="term" value="P:organic acid metabolic process"/>
    <property type="evidence" value="ECO:0007669"/>
    <property type="project" value="TreeGrafter"/>
</dbReference>
<dbReference type="GO" id="GO:0032259">
    <property type="term" value="P:methylation"/>
    <property type="evidence" value="ECO:0007669"/>
    <property type="project" value="UniProtKB-KW"/>
</dbReference>
<dbReference type="SUPFAM" id="SSF48264">
    <property type="entry name" value="Cytochrome P450"/>
    <property type="match status" value="3"/>
</dbReference>
<dbReference type="FunFam" id="1.10.630.10:FF:000002">
    <property type="entry name" value="Cytochrome P450 1A1"/>
    <property type="match status" value="2"/>
</dbReference>
<accession>A0A164QAN0</accession>
<dbReference type="SMR" id="A0A164QAN0"/>
<comment type="similarity">
    <text evidence="3">Belongs to the cytochrome P450 family.</text>
</comment>
<dbReference type="GO" id="GO:0005506">
    <property type="term" value="F:iron ion binding"/>
    <property type="evidence" value="ECO:0007669"/>
    <property type="project" value="InterPro"/>
</dbReference>
<keyword evidence="4 10" id="KW-0349">Heme</keyword>
<keyword evidence="12" id="KW-0489">Methyltransferase</keyword>
<feature type="signal peptide" evidence="11">
    <location>
        <begin position="1"/>
        <end position="18"/>
    </location>
</feature>
<dbReference type="PRINTS" id="PR00463">
    <property type="entry name" value="EP450I"/>
</dbReference>
<evidence type="ECO:0000256" key="6">
    <source>
        <dbReference type="ARBA" id="ARBA00023002"/>
    </source>
</evidence>
<dbReference type="OrthoDB" id="3934656at2759"/>
<dbReference type="GO" id="GO:0008168">
    <property type="term" value="F:methyltransferase activity"/>
    <property type="evidence" value="ECO:0007669"/>
    <property type="project" value="UniProtKB-KW"/>
</dbReference>
<evidence type="ECO:0000256" key="1">
    <source>
        <dbReference type="ARBA" id="ARBA00001971"/>
    </source>
</evidence>
<dbReference type="InterPro" id="IPR036396">
    <property type="entry name" value="Cyt_P450_sf"/>
</dbReference>
<proteinExistence type="inferred from homology"/>
<organism evidence="12 13">
    <name type="scientific">Daphnia magna</name>
    <dbReference type="NCBI Taxonomy" id="35525"/>
    <lineage>
        <taxon>Eukaryota</taxon>
        <taxon>Metazoa</taxon>
        <taxon>Ecdysozoa</taxon>
        <taxon>Arthropoda</taxon>
        <taxon>Crustacea</taxon>
        <taxon>Branchiopoda</taxon>
        <taxon>Diplostraca</taxon>
        <taxon>Cladocera</taxon>
        <taxon>Anomopoda</taxon>
        <taxon>Daphniidae</taxon>
        <taxon>Daphnia</taxon>
    </lineage>
</organism>
<evidence type="ECO:0000256" key="4">
    <source>
        <dbReference type="ARBA" id="ARBA00022617"/>
    </source>
</evidence>
<name>A0A164QAN0_9CRUS</name>
<protein>
    <submittedName>
        <fullName evidence="12">Lanosterol 14-alpha demethylase</fullName>
    </submittedName>
</protein>
<evidence type="ECO:0000256" key="2">
    <source>
        <dbReference type="ARBA" id="ARBA00004370"/>
    </source>
</evidence>
<dbReference type="InterPro" id="IPR017972">
    <property type="entry name" value="Cyt_P450_CS"/>
</dbReference>